<dbReference type="EMBL" id="JACHDD010000012">
    <property type="protein sequence ID" value="MBB5428278.1"/>
    <property type="molecule type" value="Genomic_DNA"/>
</dbReference>
<gene>
    <name evidence="1" type="ORF">HDG40_006465</name>
</gene>
<keyword evidence="2" id="KW-1185">Reference proteome</keyword>
<dbReference type="Proteomes" id="UP000592780">
    <property type="component" value="Unassembled WGS sequence"/>
</dbReference>
<evidence type="ECO:0000313" key="2">
    <source>
        <dbReference type="Proteomes" id="UP000592780"/>
    </source>
</evidence>
<evidence type="ECO:0000313" key="1">
    <source>
        <dbReference type="EMBL" id="MBB5428278.1"/>
    </source>
</evidence>
<dbReference type="RefSeq" id="WP_184132523.1">
    <property type="nucleotide sequence ID" value="NZ_JACHDD010000012.1"/>
</dbReference>
<organism evidence="1 2">
    <name type="scientific">Paraburkholderia atlantica</name>
    <dbReference type="NCBI Taxonomy" id="2654982"/>
    <lineage>
        <taxon>Bacteria</taxon>
        <taxon>Pseudomonadati</taxon>
        <taxon>Pseudomonadota</taxon>
        <taxon>Betaproteobacteria</taxon>
        <taxon>Burkholderiales</taxon>
        <taxon>Burkholderiaceae</taxon>
        <taxon>Paraburkholderia</taxon>
    </lineage>
</organism>
<accession>A0A7W8QD81</accession>
<comment type="caution">
    <text evidence="1">The sequence shown here is derived from an EMBL/GenBank/DDBJ whole genome shotgun (WGS) entry which is preliminary data.</text>
</comment>
<name>A0A7W8QD81_PARAM</name>
<sequence>MLNDDSDYKHLGSLAAKWAAEWSRTAVTLYEGEHEVKPSDTKPLYTAVTEVDPRRPLWERASEALHTYGYEWPLGPYPKSRAFTVFVERQAAGCSQTAPEACVQILAQDYFIRIRIVFSLAPARELKPLPLGKHRSVIDVAKKVIAYLRKR</sequence>
<dbReference type="AlphaFoldDB" id="A0A7W8QD81"/>
<reference evidence="1 2" key="1">
    <citation type="submission" date="2020-08" db="EMBL/GenBank/DDBJ databases">
        <title>Genomic Encyclopedia of Type Strains, Phase IV (KMG-V): Genome sequencing to study the core and pangenomes of soil and plant-associated prokaryotes.</title>
        <authorList>
            <person name="Whitman W."/>
        </authorList>
    </citation>
    <scope>NUCLEOTIDE SEQUENCE [LARGE SCALE GENOMIC DNA]</scope>
    <source>
        <strain evidence="1 2">JPY158</strain>
    </source>
</reference>
<protein>
    <submittedName>
        <fullName evidence="1">Uncharacterized protein</fullName>
    </submittedName>
</protein>
<proteinExistence type="predicted"/>